<dbReference type="Proteomes" id="UP000736335">
    <property type="component" value="Unassembled WGS sequence"/>
</dbReference>
<dbReference type="PANTHER" id="PTHR12815:SF18">
    <property type="entry name" value="SORTING AND ASSEMBLY MACHINERY COMPONENT 50 HOMOLOG"/>
    <property type="match status" value="1"/>
</dbReference>
<name>A0A9P6L9S3_9AGAM</name>
<comment type="subcellular location">
    <subcellularLocation>
        <location evidence="1">Mitochondrion outer membrane</location>
        <topology evidence="1">Multi-pass membrane protein</topology>
    </subcellularLocation>
</comment>
<evidence type="ECO:0000259" key="7">
    <source>
        <dbReference type="Pfam" id="PF01103"/>
    </source>
</evidence>
<comment type="caution">
    <text evidence="8">The sequence shown here is derived from an EMBL/GenBank/DDBJ whole genome shotgun (WGS) entry which is preliminary data.</text>
</comment>
<dbReference type="AlphaFoldDB" id="A0A9P6L9S3"/>
<evidence type="ECO:0000256" key="5">
    <source>
        <dbReference type="ARBA" id="ARBA00023136"/>
    </source>
</evidence>
<dbReference type="Pfam" id="PF01103">
    <property type="entry name" value="Omp85"/>
    <property type="match status" value="1"/>
</dbReference>
<reference evidence="8" key="1">
    <citation type="journal article" date="2020" name="Nat. Commun.">
        <title>Large-scale genome sequencing of mycorrhizal fungi provides insights into the early evolution of symbiotic traits.</title>
        <authorList>
            <person name="Miyauchi S."/>
            <person name="Kiss E."/>
            <person name="Kuo A."/>
            <person name="Drula E."/>
            <person name="Kohler A."/>
            <person name="Sanchez-Garcia M."/>
            <person name="Morin E."/>
            <person name="Andreopoulos B."/>
            <person name="Barry K.W."/>
            <person name="Bonito G."/>
            <person name="Buee M."/>
            <person name="Carver A."/>
            <person name="Chen C."/>
            <person name="Cichocki N."/>
            <person name="Clum A."/>
            <person name="Culley D."/>
            <person name="Crous P.W."/>
            <person name="Fauchery L."/>
            <person name="Girlanda M."/>
            <person name="Hayes R.D."/>
            <person name="Keri Z."/>
            <person name="LaButti K."/>
            <person name="Lipzen A."/>
            <person name="Lombard V."/>
            <person name="Magnuson J."/>
            <person name="Maillard F."/>
            <person name="Murat C."/>
            <person name="Nolan M."/>
            <person name="Ohm R.A."/>
            <person name="Pangilinan J."/>
            <person name="Pereira M.F."/>
            <person name="Perotto S."/>
            <person name="Peter M."/>
            <person name="Pfister S."/>
            <person name="Riley R."/>
            <person name="Sitrit Y."/>
            <person name="Stielow J.B."/>
            <person name="Szollosi G."/>
            <person name="Zifcakova L."/>
            <person name="Stursova M."/>
            <person name="Spatafora J.W."/>
            <person name="Tedersoo L."/>
            <person name="Vaario L.M."/>
            <person name="Yamada A."/>
            <person name="Yan M."/>
            <person name="Wang P."/>
            <person name="Xu J."/>
            <person name="Bruns T."/>
            <person name="Baldrian P."/>
            <person name="Vilgalys R."/>
            <person name="Dunand C."/>
            <person name="Henrissat B."/>
            <person name="Grigoriev I.V."/>
            <person name="Hibbett D."/>
            <person name="Nagy L.G."/>
            <person name="Martin F.M."/>
        </authorList>
    </citation>
    <scope>NUCLEOTIDE SEQUENCE</scope>
    <source>
        <strain evidence="8">UH-Tt-Lm1</strain>
    </source>
</reference>
<gene>
    <name evidence="8" type="ORF">BJ322DRAFT_1001407</name>
</gene>
<keyword evidence="9" id="KW-1185">Reference proteome</keyword>
<dbReference type="GO" id="GO:0045040">
    <property type="term" value="P:protein insertion into mitochondrial outer membrane"/>
    <property type="evidence" value="ECO:0007669"/>
    <property type="project" value="TreeGrafter"/>
</dbReference>
<comment type="similarity">
    <text evidence="2">Belongs to the SAM50/omp85 family.</text>
</comment>
<dbReference type="Gene3D" id="2.40.160.50">
    <property type="entry name" value="membrane protein fhac: a member of the omp85/tpsb transporter family"/>
    <property type="match status" value="1"/>
</dbReference>
<evidence type="ECO:0000256" key="6">
    <source>
        <dbReference type="SAM" id="MobiDB-lite"/>
    </source>
</evidence>
<keyword evidence="3" id="KW-1134">Transmembrane beta strand</keyword>
<evidence type="ECO:0000313" key="8">
    <source>
        <dbReference type="EMBL" id="KAF9788691.1"/>
    </source>
</evidence>
<evidence type="ECO:0000313" key="9">
    <source>
        <dbReference type="Proteomes" id="UP000736335"/>
    </source>
</evidence>
<evidence type="ECO:0000256" key="1">
    <source>
        <dbReference type="ARBA" id="ARBA00004374"/>
    </source>
</evidence>
<evidence type="ECO:0000256" key="4">
    <source>
        <dbReference type="ARBA" id="ARBA00022692"/>
    </source>
</evidence>
<reference evidence="8" key="2">
    <citation type="submission" date="2020-11" db="EMBL/GenBank/DDBJ databases">
        <authorList>
            <consortium name="DOE Joint Genome Institute"/>
            <person name="Kuo A."/>
            <person name="Miyauchi S."/>
            <person name="Kiss E."/>
            <person name="Drula E."/>
            <person name="Kohler A."/>
            <person name="Sanchez-Garcia M."/>
            <person name="Andreopoulos B."/>
            <person name="Barry K.W."/>
            <person name="Bonito G."/>
            <person name="Buee M."/>
            <person name="Carver A."/>
            <person name="Chen C."/>
            <person name="Cichocki N."/>
            <person name="Clum A."/>
            <person name="Culley D."/>
            <person name="Crous P.W."/>
            <person name="Fauchery L."/>
            <person name="Girlanda M."/>
            <person name="Hayes R."/>
            <person name="Keri Z."/>
            <person name="Labutti K."/>
            <person name="Lipzen A."/>
            <person name="Lombard V."/>
            <person name="Magnuson J."/>
            <person name="Maillard F."/>
            <person name="Morin E."/>
            <person name="Murat C."/>
            <person name="Nolan M."/>
            <person name="Ohm R."/>
            <person name="Pangilinan J."/>
            <person name="Pereira M."/>
            <person name="Perotto S."/>
            <person name="Peter M."/>
            <person name="Riley R."/>
            <person name="Sitrit Y."/>
            <person name="Stielow B."/>
            <person name="Szollosi G."/>
            <person name="Zifcakova L."/>
            <person name="Stursova M."/>
            <person name="Spatafora J.W."/>
            <person name="Tedersoo L."/>
            <person name="Vaario L.-M."/>
            <person name="Yamada A."/>
            <person name="Yan M."/>
            <person name="Wang P."/>
            <person name="Xu J."/>
            <person name="Bruns T."/>
            <person name="Baldrian P."/>
            <person name="Vilgalys R."/>
            <person name="Henrissat B."/>
            <person name="Grigoriev I.V."/>
            <person name="Hibbett D."/>
            <person name="Nagy L.G."/>
            <person name="Martin F.M."/>
        </authorList>
    </citation>
    <scope>NUCLEOTIDE SEQUENCE</scope>
    <source>
        <strain evidence="8">UH-Tt-Lm1</strain>
    </source>
</reference>
<keyword evidence="4" id="KW-0812">Transmembrane</keyword>
<proteinExistence type="inferred from homology"/>
<accession>A0A9P6L9S3</accession>
<organism evidence="8 9">
    <name type="scientific">Thelephora terrestris</name>
    <dbReference type="NCBI Taxonomy" id="56493"/>
    <lineage>
        <taxon>Eukaryota</taxon>
        <taxon>Fungi</taxon>
        <taxon>Dikarya</taxon>
        <taxon>Basidiomycota</taxon>
        <taxon>Agaricomycotina</taxon>
        <taxon>Agaricomycetes</taxon>
        <taxon>Thelephorales</taxon>
        <taxon>Thelephoraceae</taxon>
        <taxon>Thelephora</taxon>
    </lineage>
</organism>
<keyword evidence="5" id="KW-0472">Membrane</keyword>
<evidence type="ECO:0000256" key="3">
    <source>
        <dbReference type="ARBA" id="ARBA00022452"/>
    </source>
</evidence>
<dbReference type="InterPro" id="IPR000184">
    <property type="entry name" value="Bac_surfAg_D15"/>
</dbReference>
<feature type="domain" description="Bacterial surface antigen (D15)" evidence="7">
    <location>
        <begin position="183"/>
        <end position="493"/>
    </location>
</feature>
<dbReference type="Gene3D" id="3.10.20.310">
    <property type="entry name" value="membrane protein fhac"/>
    <property type="match status" value="1"/>
</dbReference>
<dbReference type="EMBL" id="WIUZ02000004">
    <property type="protein sequence ID" value="KAF9788691.1"/>
    <property type="molecule type" value="Genomic_DNA"/>
</dbReference>
<evidence type="ECO:0000256" key="2">
    <source>
        <dbReference type="ARBA" id="ARBA00010913"/>
    </source>
</evidence>
<protein>
    <submittedName>
        <fullName evidence="8">Surface antigen-domain-containing protein</fullName>
    </submittedName>
</protein>
<dbReference type="OrthoDB" id="1724197at2759"/>
<sequence>MLDLDDEKVEAPPLRPPLANTSSPSEKDLSDDLERIRKWQEERIARRLRGEYESSVMLLTELIQNNSSTPLRIASVRIEGADRTRKSFLGSIVRHHIGDPYTHDESTLQTVLLKARNIGHTLQETGLFHHVNATLEPTRDVTAPVHDVDLVFKTKERGRLQLKTSTEFGNQEGSASVVGRLRNVFGGAEVLEGQLSFGTLTKRSFHAALTAPLNPTLSTHGALSIFGMERDNSAFASSSETLRGLKATIRTENNGSHELGYEAVLRHVGNLTSTASMSIRQAAGTSVKSSIFHNWTRNTRDDAIMATKGEYVKLSHEFAGIGGDASFYKAQSETVISRRITSNACLSFSTRAGVLWSLLRPTYISDRFQLGGSTSVRMFRNNSMGPRDGVDSLGGELYWAAGLSLISDFPRKSHWPVKTHLFLNAGRLDNIDKAKSLASNVQESISRPSISAGLGIVYKFDPLRVEVNFGVPLVASKSDGHRRGFEVGIGVNFL</sequence>
<dbReference type="PANTHER" id="PTHR12815">
    <property type="entry name" value="SORTING AND ASSEMBLY MACHINERY SAMM50 PROTEIN FAMILY MEMBER"/>
    <property type="match status" value="1"/>
</dbReference>
<feature type="region of interest" description="Disordered" evidence="6">
    <location>
        <begin position="1"/>
        <end position="33"/>
    </location>
</feature>
<dbReference type="InterPro" id="IPR039910">
    <property type="entry name" value="D15-like"/>
</dbReference>
<dbReference type="GO" id="GO:0005741">
    <property type="term" value="C:mitochondrial outer membrane"/>
    <property type="evidence" value="ECO:0007669"/>
    <property type="project" value="UniProtKB-SubCell"/>
</dbReference>